<dbReference type="InterPro" id="IPR019475">
    <property type="entry name" value="DNA_primase_DnaB-bd"/>
</dbReference>
<dbReference type="Gene3D" id="1.10.860.10">
    <property type="entry name" value="DNAb Helicase, Chain A"/>
    <property type="match status" value="1"/>
</dbReference>
<evidence type="ECO:0000259" key="15">
    <source>
        <dbReference type="PROSITE" id="PS50880"/>
    </source>
</evidence>
<dbReference type="Pfam" id="PF08275">
    <property type="entry name" value="DNAG_N"/>
    <property type="match status" value="1"/>
</dbReference>
<protein>
    <recommendedName>
        <fullName evidence="12 13">DNA primase</fullName>
        <ecNumber evidence="12">2.7.7.101</ecNumber>
    </recommendedName>
</protein>
<keyword evidence="11 12" id="KW-0804">Transcription</keyword>
<dbReference type="PANTHER" id="PTHR30313">
    <property type="entry name" value="DNA PRIMASE"/>
    <property type="match status" value="1"/>
</dbReference>
<dbReference type="SMART" id="SM00493">
    <property type="entry name" value="TOPRIM"/>
    <property type="match status" value="1"/>
</dbReference>
<evidence type="ECO:0000256" key="10">
    <source>
        <dbReference type="ARBA" id="ARBA00023125"/>
    </source>
</evidence>
<keyword evidence="4 12" id="KW-0548">Nucleotidyltransferase</keyword>
<dbReference type="InterPro" id="IPR036185">
    <property type="entry name" value="DNA_heli_DnaB-like_N_sf"/>
</dbReference>
<dbReference type="GO" id="GO:0005737">
    <property type="term" value="C:cytoplasm"/>
    <property type="evidence" value="ECO:0007669"/>
    <property type="project" value="TreeGrafter"/>
</dbReference>
<dbReference type="EMBL" id="DPVV01000612">
    <property type="protein sequence ID" value="HCL04387.1"/>
    <property type="molecule type" value="Genomic_DNA"/>
</dbReference>
<dbReference type="Gene3D" id="3.90.980.10">
    <property type="entry name" value="DNA primase, catalytic core, N-terminal domain"/>
    <property type="match status" value="1"/>
</dbReference>
<evidence type="ECO:0000256" key="7">
    <source>
        <dbReference type="ARBA" id="ARBA00022771"/>
    </source>
</evidence>
<dbReference type="SUPFAM" id="SSF48024">
    <property type="entry name" value="N-terminal domain of DnaB helicase"/>
    <property type="match status" value="1"/>
</dbReference>
<dbReference type="GO" id="GO:0003678">
    <property type="term" value="F:DNA helicase activity"/>
    <property type="evidence" value="ECO:0007669"/>
    <property type="project" value="InterPro"/>
</dbReference>
<keyword evidence="2 12" id="KW-0639">Primosome</keyword>
<dbReference type="GO" id="GO:0006269">
    <property type="term" value="P:DNA replication, synthesis of primer"/>
    <property type="evidence" value="ECO:0007669"/>
    <property type="project" value="UniProtKB-UniRule"/>
</dbReference>
<dbReference type="InterPro" id="IPR030846">
    <property type="entry name" value="DnaG_bac"/>
</dbReference>
<reference evidence="16 17" key="1">
    <citation type="journal article" date="2018" name="Nat. Biotechnol.">
        <title>A standardized bacterial taxonomy based on genome phylogeny substantially revises the tree of life.</title>
        <authorList>
            <person name="Parks D.H."/>
            <person name="Chuvochina M."/>
            <person name="Waite D.W."/>
            <person name="Rinke C."/>
            <person name="Skarshewski A."/>
            <person name="Chaumeil P.A."/>
            <person name="Hugenholtz P."/>
        </authorList>
    </citation>
    <scope>NUCLEOTIDE SEQUENCE [LARGE SCALE GENOMIC DNA]</scope>
    <source>
        <strain evidence="16">UBA11728</strain>
    </source>
</reference>
<evidence type="ECO:0000256" key="12">
    <source>
        <dbReference type="HAMAP-Rule" id="MF_00974"/>
    </source>
</evidence>
<comment type="subunit">
    <text evidence="12">Monomer. Interacts with DnaB.</text>
</comment>
<dbReference type="GO" id="GO:0003899">
    <property type="term" value="F:DNA-directed RNA polymerase activity"/>
    <property type="evidence" value="ECO:0007669"/>
    <property type="project" value="UniProtKB-UniRule"/>
</dbReference>
<dbReference type="Pfam" id="PF01807">
    <property type="entry name" value="Zn_ribbon_DnaG"/>
    <property type="match status" value="1"/>
</dbReference>
<dbReference type="GO" id="GO:0008270">
    <property type="term" value="F:zinc ion binding"/>
    <property type="evidence" value="ECO:0007669"/>
    <property type="project" value="UniProtKB-UniRule"/>
</dbReference>
<comment type="similarity">
    <text evidence="12 13">Belongs to the DnaG primase family.</text>
</comment>
<dbReference type="Proteomes" id="UP000262969">
    <property type="component" value="Unassembled WGS sequence"/>
</dbReference>
<dbReference type="NCBIfam" id="TIGR01391">
    <property type="entry name" value="dnaG"/>
    <property type="match status" value="1"/>
</dbReference>
<name>A0A3D2XCA6_9FIRM</name>
<dbReference type="InterPro" id="IPR016136">
    <property type="entry name" value="DNA_helicase_N/primase_C"/>
</dbReference>
<dbReference type="AlphaFoldDB" id="A0A3D2XCA6"/>
<comment type="cofactor">
    <cofactor evidence="12 13 14">
        <name>Zn(2+)</name>
        <dbReference type="ChEBI" id="CHEBI:29105"/>
    </cofactor>
    <text evidence="12 13 14">Binds 1 zinc ion per monomer.</text>
</comment>
<dbReference type="InterPro" id="IPR013264">
    <property type="entry name" value="DNAG_N"/>
</dbReference>
<keyword evidence="7 12" id="KW-0863">Zinc-finger</keyword>
<sequence>MYYPEELVEEVRERNDIVDVIGSYVKLQKRGANHMGLCPFHNEKSPSFSVSGSKQMYHCFGCGVGGNVFTFLMEYENYTFVEALRVLGERAGVKLPELEYSEEAKKAADLKTRVLELYKEAGKYYFYQLRSKQGEEALAYLRNRGLSEEIITKFGLGYSTKYSDDLYQYMKKAGHEDTLLKQSGLFTMEESKGAYDKFWNRVMFPIMDGNNKVIAFGGRVMGDGVPKYLNSPETIIFDKSRNLFGLNFARTSRKDYFLICEGYMDVIALHQAGFQNAVASLGTAFTSQQARLLSRYTKEVYLTYDSDGAGVAAAIRAIPILKEAGLSAKVIDMKPYKDPDEFIKALGAEEYQNRIDQAMNSFFFEISVLERDYELQDPEQKTKFFNEMAKKLLVFTEEIERNNYIEALSRKYNVSYDNLRKLVNRYGAQMTVVNVAKETREREKEQNAKKSKPEEGMLQSQKILLTWLIDDSKAFDKIRGIITADDFTEELYREVANMVFEQYESEQKVTPAKIINRFESKELQNEVASLFSTSIQLEMTEAERRKLFADTVVRVKRASLDIAYKKAIEDNDIMALQNVMKEQHGLEKLHSSLNHG</sequence>
<dbReference type="InterPro" id="IPR037068">
    <property type="entry name" value="DNA_primase_core_N_sf"/>
</dbReference>
<evidence type="ECO:0000256" key="11">
    <source>
        <dbReference type="ARBA" id="ARBA00023163"/>
    </source>
</evidence>
<evidence type="ECO:0000256" key="13">
    <source>
        <dbReference type="PIRNR" id="PIRNR002811"/>
    </source>
</evidence>
<proteinExistence type="inferred from homology"/>
<evidence type="ECO:0000256" key="5">
    <source>
        <dbReference type="ARBA" id="ARBA00022705"/>
    </source>
</evidence>
<organism evidence="16 17">
    <name type="scientific">Lachnoclostridium phytofermentans</name>
    <dbReference type="NCBI Taxonomy" id="66219"/>
    <lineage>
        <taxon>Bacteria</taxon>
        <taxon>Bacillati</taxon>
        <taxon>Bacillota</taxon>
        <taxon>Clostridia</taxon>
        <taxon>Lachnospirales</taxon>
        <taxon>Lachnospiraceae</taxon>
    </lineage>
</organism>
<dbReference type="SMART" id="SM00400">
    <property type="entry name" value="ZnF_CHCC"/>
    <property type="match status" value="1"/>
</dbReference>
<dbReference type="PANTHER" id="PTHR30313:SF2">
    <property type="entry name" value="DNA PRIMASE"/>
    <property type="match status" value="1"/>
</dbReference>
<dbReference type="FunFam" id="3.90.980.10:FF:000001">
    <property type="entry name" value="DNA primase"/>
    <property type="match status" value="1"/>
</dbReference>
<dbReference type="InterPro" id="IPR006171">
    <property type="entry name" value="TOPRIM_dom"/>
</dbReference>
<dbReference type="CDD" id="cd03364">
    <property type="entry name" value="TOPRIM_DnaG_primases"/>
    <property type="match status" value="1"/>
</dbReference>
<dbReference type="InterPro" id="IPR050219">
    <property type="entry name" value="DnaG_primase"/>
</dbReference>
<evidence type="ECO:0000256" key="8">
    <source>
        <dbReference type="ARBA" id="ARBA00022833"/>
    </source>
</evidence>
<dbReference type="InterPro" id="IPR036977">
    <property type="entry name" value="DNA_primase_Znf_CHC2"/>
</dbReference>
<dbReference type="InterPro" id="IPR034151">
    <property type="entry name" value="TOPRIM_DnaG_bac"/>
</dbReference>
<dbReference type="Pfam" id="PF13155">
    <property type="entry name" value="Toprim_2"/>
    <property type="match status" value="1"/>
</dbReference>
<dbReference type="GO" id="GO:1990077">
    <property type="term" value="C:primosome complex"/>
    <property type="evidence" value="ECO:0007669"/>
    <property type="project" value="UniProtKB-KW"/>
</dbReference>
<gene>
    <name evidence="12" type="primary">dnaG</name>
    <name evidence="16" type="ORF">DHW61_18590</name>
</gene>
<keyword evidence="10 12" id="KW-0238">DNA-binding</keyword>
<dbReference type="GO" id="GO:0005524">
    <property type="term" value="F:ATP binding"/>
    <property type="evidence" value="ECO:0007669"/>
    <property type="project" value="InterPro"/>
</dbReference>
<dbReference type="PROSITE" id="PS50880">
    <property type="entry name" value="TOPRIM"/>
    <property type="match status" value="1"/>
</dbReference>
<dbReference type="Gene3D" id="3.90.580.10">
    <property type="entry name" value="Zinc finger, CHC2-type domain"/>
    <property type="match status" value="1"/>
</dbReference>
<evidence type="ECO:0000256" key="3">
    <source>
        <dbReference type="ARBA" id="ARBA00022679"/>
    </source>
</evidence>
<comment type="catalytic activity">
    <reaction evidence="12">
        <text>ssDNA + n NTP = ssDNA/pppN(pN)n-1 hybrid + (n-1) diphosphate.</text>
        <dbReference type="EC" id="2.7.7.101"/>
    </reaction>
</comment>
<dbReference type="PIRSF" id="PIRSF002811">
    <property type="entry name" value="DnaG"/>
    <property type="match status" value="1"/>
</dbReference>
<evidence type="ECO:0000256" key="2">
    <source>
        <dbReference type="ARBA" id="ARBA00022515"/>
    </source>
</evidence>
<dbReference type="HAMAP" id="MF_00974">
    <property type="entry name" value="DNA_primase_DnaG"/>
    <property type="match status" value="1"/>
</dbReference>
<dbReference type="EC" id="2.7.7.101" evidence="12"/>
<dbReference type="Gene3D" id="3.40.1360.10">
    <property type="match status" value="1"/>
</dbReference>
<dbReference type="SUPFAM" id="SSF57783">
    <property type="entry name" value="Zinc beta-ribbon"/>
    <property type="match status" value="1"/>
</dbReference>
<comment type="caution">
    <text evidence="16">The sequence shown here is derived from an EMBL/GenBank/DDBJ whole genome shotgun (WGS) entry which is preliminary data.</text>
</comment>
<evidence type="ECO:0000313" key="16">
    <source>
        <dbReference type="EMBL" id="HCL04387.1"/>
    </source>
</evidence>
<evidence type="ECO:0000256" key="4">
    <source>
        <dbReference type="ARBA" id="ARBA00022695"/>
    </source>
</evidence>
<dbReference type="InterPro" id="IPR006295">
    <property type="entry name" value="DNA_primase_DnaG"/>
</dbReference>
<feature type="zinc finger region" description="CHC2-type" evidence="12 14">
    <location>
        <begin position="38"/>
        <end position="62"/>
    </location>
</feature>
<comment type="function">
    <text evidence="12 13">RNA polymerase that catalyzes the synthesis of short RNA molecules used as primers for DNA polymerase during DNA replication.</text>
</comment>
<keyword evidence="9" id="KW-0460">Magnesium</keyword>
<evidence type="ECO:0000313" key="17">
    <source>
        <dbReference type="Proteomes" id="UP000262969"/>
    </source>
</evidence>
<evidence type="ECO:0000256" key="14">
    <source>
        <dbReference type="PIRSR" id="PIRSR002811-1"/>
    </source>
</evidence>
<evidence type="ECO:0000256" key="6">
    <source>
        <dbReference type="ARBA" id="ARBA00022723"/>
    </source>
</evidence>
<accession>A0A3D2XCA6</accession>
<dbReference type="Pfam" id="PF10410">
    <property type="entry name" value="DnaB_bind"/>
    <property type="match status" value="1"/>
</dbReference>
<dbReference type="GO" id="GO:0000428">
    <property type="term" value="C:DNA-directed RNA polymerase complex"/>
    <property type="evidence" value="ECO:0007669"/>
    <property type="project" value="UniProtKB-KW"/>
</dbReference>
<comment type="domain">
    <text evidence="12">Contains an N-terminal zinc-binding domain, a central core domain that contains the primase activity, and a C-terminal DnaB-binding domain.</text>
</comment>
<keyword evidence="8 12" id="KW-0862">Zinc</keyword>
<evidence type="ECO:0000256" key="1">
    <source>
        <dbReference type="ARBA" id="ARBA00022478"/>
    </source>
</evidence>
<keyword evidence="3 12" id="KW-0808">Transferase</keyword>
<dbReference type="GO" id="GO:0003677">
    <property type="term" value="F:DNA binding"/>
    <property type="evidence" value="ECO:0007669"/>
    <property type="project" value="UniProtKB-KW"/>
</dbReference>
<keyword evidence="1 12" id="KW-0240">DNA-directed RNA polymerase</keyword>
<dbReference type="InterPro" id="IPR002694">
    <property type="entry name" value="Znf_CHC2"/>
</dbReference>
<keyword evidence="6 12" id="KW-0479">Metal-binding</keyword>
<evidence type="ECO:0000256" key="9">
    <source>
        <dbReference type="ARBA" id="ARBA00022842"/>
    </source>
</evidence>
<feature type="domain" description="Toprim" evidence="15">
    <location>
        <begin position="255"/>
        <end position="336"/>
    </location>
</feature>
<dbReference type="SUPFAM" id="SSF56731">
    <property type="entry name" value="DNA primase core"/>
    <property type="match status" value="1"/>
</dbReference>
<keyword evidence="5 12" id="KW-0235">DNA replication</keyword>
<dbReference type="FunFam" id="3.90.580.10:FF:000001">
    <property type="entry name" value="DNA primase"/>
    <property type="match status" value="1"/>
</dbReference>